<organism evidence="1 2">
    <name type="scientific">Dendrolimus kikuchii</name>
    <dbReference type="NCBI Taxonomy" id="765133"/>
    <lineage>
        <taxon>Eukaryota</taxon>
        <taxon>Metazoa</taxon>
        <taxon>Ecdysozoa</taxon>
        <taxon>Arthropoda</taxon>
        <taxon>Hexapoda</taxon>
        <taxon>Insecta</taxon>
        <taxon>Pterygota</taxon>
        <taxon>Neoptera</taxon>
        <taxon>Endopterygota</taxon>
        <taxon>Lepidoptera</taxon>
        <taxon>Glossata</taxon>
        <taxon>Ditrysia</taxon>
        <taxon>Bombycoidea</taxon>
        <taxon>Lasiocampidae</taxon>
        <taxon>Dendrolimus</taxon>
    </lineage>
</organism>
<gene>
    <name evidence="1" type="ORF">K1T71_013861</name>
</gene>
<dbReference type="EMBL" id="CM034413">
    <property type="protein sequence ID" value="KAJ0170490.1"/>
    <property type="molecule type" value="Genomic_DNA"/>
</dbReference>
<evidence type="ECO:0000313" key="2">
    <source>
        <dbReference type="Proteomes" id="UP000824533"/>
    </source>
</evidence>
<protein>
    <submittedName>
        <fullName evidence="1">Uncharacterized protein</fullName>
    </submittedName>
</protein>
<reference evidence="1 2" key="1">
    <citation type="journal article" date="2021" name="Front. Genet.">
        <title>Chromosome-Level Genome Assembly Reveals Significant Gene Expansion in the Toll and IMD Signaling Pathways of Dendrolimus kikuchii.</title>
        <authorList>
            <person name="Zhou J."/>
            <person name="Wu P."/>
            <person name="Xiong Z."/>
            <person name="Liu N."/>
            <person name="Zhao N."/>
            <person name="Ji M."/>
            <person name="Qiu Y."/>
            <person name="Yang B."/>
        </authorList>
    </citation>
    <scope>NUCLEOTIDE SEQUENCE [LARGE SCALE GENOMIC DNA]</scope>
    <source>
        <strain evidence="1">Ann1</strain>
    </source>
</reference>
<dbReference type="Proteomes" id="UP000824533">
    <property type="component" value="Linkage Group LG27"/>
</dbReference>
<sequence>MLITIRNLPSSTRYTDLKALLLSQCGLVDGYVLDNLVADGTCKTVTVGLAEEDDAALLARKINGYNYKGNSLYVQDLKKNKKTKEQTYHTQSSDMGESSKIASYTIPSNTASQNTPMNQWMMSTPFYNMPTQNPYYTLPQQTTSVGYGSQQQQTMFQASQYQYPSQGSSQAPLGFRPEGSFSNMPWSQNQQTKNEKNYFMQDDSNRRPEKRSLDDRSGDNYSELAKKSRWDDPFKTWRSTHEERSRSDDRGWQVSGRGDDRGHSSNAYDYEPRNNDRKGADHSNDTNNFFYQSVEKGYYSDRSNEHKLGYNQPDGNRGDFTTFDENTGNFDRHFSTRNNYGQSTERDGKFNRDNGKERSLNKAERFYYDEESAQTFNKFHWPPLNTGTSNDSPSRSSELYGGQNSSRDNGRRRNKIRVWENSNHPFNNRFDSDSQSRSRKYGNEPPKTKPKVTNTLPMPAKPLTPGQVLSHKGSVFRRQAITNLANQVLRNVGCQAEEGTLLMKRLKESIARKVDIVTYNQEMPYREIVKRYRAIHVAANDHFFFKIILTQVQKEEAPTTVHIDVPDPISKRDKKLNYKQRSSLAKKAARKARRAEARLALREANASGQSSNKPPTEPTTKPLSTQESEPPSTQESEPPSTQESELPSTQESEPPSTQESELPSTQESEPLSAQLSKPSKYTPPSMFILPNHPKGDKQLFRQIKRQMNQELSDATEFELDPILEQAIDEELYPLVQFMKTVNISKSKGSDKIFKEIKQCQVPEECMKALKTQLSTRQWYKGPVSLRVFARPRMPNKTKLSRYLDKFGVISLKAAKKPGIMFAFCRNYQCYDKLLNKKDAVCEGSTLIFKPMKLVASHRKVKVRDINKFRRYYISSQIDNSDINILKNTDGKPYVLTDKRVKKVKNISNDGNKAVNESNDTADDAVTINEGAVQSSAMKEDVKEDGNICQLTEETTIDTKADCEIKDVEEPSSKGESNTDETSVLINKTHEKPAKNKNKQKKKLNNDNIAEPENTEHKNKPDDGIPDRSTNDEADFIIIDYDENGDGPSDVDLNLNEVDDDELEDY</sequence>
<evidence type="ECO:0000313" key="1">
    <source>
        <dbReference type="EMBL" id="KAJ0170490.1"/>
    </source>
</evidence>
<name>A0ACC1CFX2_9NEOP</name>
<keyword evidence="2" id="KW-1185">Reference proteome</keyword>
<accession>A0ACC1CFX2</accession>
<comment type="caution">
    <text evidence="1">The sequence shown here is derived from an EMBL/GenBank/DDBJ whole genome shotgun (WGS) entry which is preliminary data.</text>
</comment>
<proteinExistence type="predicted"/>